<dbReference type="RefSeq" id="WP_162799809.1">
    <property type="nucleotide sequence ID" value="NZ_JBHSJF010000007.1"/>
</dbReference>
<proteinExistence type="predicted"/>
<keyword evidence="3" id="KW-0808">Transferase</keyword>
<dbReference type="CDD" id="cd03801">
    <property type="entry name" value="GT4_PimA-like"/>
    <property type="match status" value="1"/>
</dbReference>
<evidence type="ECO:0000313" key="3">
    <source>
        <dbReference type="EMBL" id="MFC5069447.1"/>
    </source>
</evidence>
<evidence type="ECO:0000313" key="4">
    <source>
        <dbReference type="Proteomes" id="UP001595796"/>
    </source>
</evidence>
<sequence length="376" mass="41778">MKVVHVVRQFKPSIGGIEESVYQLCKRLSSRFDVKIVTLDTVFSKPGNRLPQTEVVEGLEVQRLPWFGSRRYPIAPGVWRAVGDADIVHVHAIDFFFDALAITKPFHRKPLIASTHGGFFHTNFASTFKKLYFQTVTRMNCGAYSSVCASGDSDHAMFSRIFPSVRRLGNGVDARKWAGRASRDPVKTLLYFGRLSPNKRIGDLLKLAQNLRTTDPDWRLIIAGTPWDVTPDSIRKEIDLAGLNDRVDLVLEPSDGDIGDLIERSSFYVSASEHEGFGISVVEAMGAGLVPILSAIPAFRAFVGSSSPGLILRDFSDAEAANEVQQVFQKFSAEPEAAKHAVISLSQKYDWEQIALSFVGLYESVAMSREADRERH</sequence>
<dbReference type="SUPFAM" id="SSF53756">
    <property type="entry name" value="UDP-Glycosyltransferase/glycogen phosphorylase"/>
    <property type="match status" value="1"/>
</dbReference>
<gene>
    <name evidence="3" type="ORF">ACFPFW_15625</name>
</gene>
<dbReference type="InterPro" id="IPR028098">
    <property type="entry name" value="Glyco_trans_4-like_N"/>
</dbReference>
<name>A0ABV9Z6U9_9HYPH</name>
<evidence type="ECO:0000259" key="1">
    <source>
        <dbReference type="Pfam" id="PF00534"/>
    </source>
</evidence>
<feature type="domain" description="Glycosyl transferase family 1" evidence="1">
    <location>
        <begin position="184"/>
        <end position="329"/>
    </location>
</feature>
<dbReference type="InterPro" id="IPR050194">
    <property type="entry name" value="Glycosyltransferase_grp1"/>
</dbReference>
<dbReference type="PANTHER" id="PTHR45947">
    <property type="entry name" value="SULFOQUINOVOSYL TRANSFERASE SQD2"/>
    <property type="match status" value="1"/>
</dbReference>
<dbReference type="Proteomes" id="UP001595796">
    <property type="component" value="Unassembled WGS sequence"/>
</dbReference>
<keyword evidence="3" id="KW-0328">Glycosyltransferase</keyword>
<keyword evidence="4" id="KW-1185">Reference proteome</keyword>
<evidence type="ECO:0000259" key="2">
    <source>
        <dbReference type="Pfam" id="PF13439"/>
    </source>
</evidence>
<dbReference type="Pfam" id="PF13439">
    <property type="entry name" value="Glyco_transf_4"/>
    <property type="match status" value="1"/>
</dbReference>
<dbReference type="InterPro" id="IPR001296">
    <property type="entry name" value="Glyco_trans_1"/>
</dbReference>
<dbReference type="Pfam" id="PF00534">
    <property type="entry name" value="Glycos_transf_1"/>
    <property type="match status" value="1"/>
</dbReference>
<dbReference type="EMBL" id="JBHSJF010000007">
    <property type="protein sequence ID" value="MFC5069447.1"/>
    <property type="molecule type" value="Genomic_DNA"/>
</dbReference>
<dbReference type="PANTHER" id="PTHR45947:SF3">
    <property type="entry name" value="SULFOQUINOVOSYL TRANSFERASE SQD2"/>
    <property type="match status" value="1"/>
</dbReference>
<accession>A0ABV9Z6U9</accession>
<feature type="domain" description="Glycosyltransferase subfamily 4-like N-terminal" evidence="2">
    <location>
        <begin position="14"/>
        <end position="174"/>
    </location>
</feature>
<reference evidence="4" key="1">
    <citation type="journal article" date="2019" name="Int. J. Syst. Evol. Microbiol.">
        <title>The Global Catalogue of Microorganisms (GCM) 10K type strain sequencing project: providing services to taxonomists for standard genome sequencing and annotation.</title>
        <authorList>
            <consortium name="The Broad Institute Genomics Platform"/>
            <consortium name="The Broad Institute Genome Sequencing Center for Infectious Disease"/>
            <person name="Wu L."/>
            <person name="Ma J."/>
        </authorList>
    </citation>
    <scope>NUCLEOTIDE SEQUENCE [LARGE SCALE GENOMIC DNA]</scope>
    <source>
        <strain evidence="4">CGMCC 1.16444</strain>
    </source>
</reference>
<organism evidence="3 4">
    <name type="scientific">Flaviflagellibacter deserti</name>
    <dbReference type="NCBI Taxonomy" id="2267266"/>
    <lineage>
        <taxon>Bacteria</taxon>
        <taxon>Pseudomonadati</taxon>
        <taxon>Pseudomonadota</taxon>
        <taxon>Alphaproteobacteria</taxon>
        <taxon>Hyphomicrobiales</taxon>
        <taxon>Flaviflagellibacter</taxon>
    </lineage>
</organism>
<protein>
    <submittedName>
        <fullName evidence="3">Glycosyltransferase family 4 protein</fullName>
        <ecNumber evidence="3">2.4.-.-</ecNumber>
    </submittedName>
</protein>
<comment type="caution">
    <text evidence="3">The sequence shown here is derived from an EMBL/GenBank/DDBJ whole genome shotgun (WGS) entry which is preliminary data.</text>
</comment>
<dbReference type="GO" id="GO:0016757">
    <property type="term" value="F:glycosyltransferase activity"/>
    <property type="evidence" value="ECO:0007669"/>
    <property type="project" value="UniProtKB-KW"/>
</dbReference>
<dbReference type="Gene3D" id="3.40.50.2000">
    <property type="entry name" value="Glycogen Phosphorylase B"/>
    <property type="match status" value="2"/>
</dbReference>
<dbReference type="EC" id="2.4.-.-" evidence="3"/>